<proteinExistence type="predicted"/>
<protein>
    <submittedName>
        <fullName evidence="1">Uncharacterized protein</fullName>
    </submittedName>
</protein>
<evidence type="ECO:0000313" key="2">
    <source>
        <dbReference type="Proteomes" id="UP000018680"/>
    </source>
</evidence>
<organism evidence="1 2">
    <name type="scientific">Salinispira pacifica</name>
    <dbReference type="NCBI Taxonomy" id="1307761"/>
    <lineage>
        <taxon>Bacteria</taxon>
        <taxon>Pseudomonadati</taxon>
        <taxon>Spirochaetota</taxon>
        <taxon>Spirochaetia</taxon>
        <taxon>Spirochaetales</taxon>
        <taxon>Spirochaetaceae</taxon>
        <taxon>Salinispira</taxon>
    </lineage>
</organism>
<reference evidence="1 2" key="1">
    <citation type="journal article" date="2015" name="Stand. Genomic Sci.">
        <title>Complete genome sequence and description of Salinispira pacifica gen. nov., sp. nov., a novel spirochaete isolated form a hypersaline microbial mat.</title>
        <authorList>
            <person name="Ben Hania W."/>
            <person name="Joseph M."/>
            <person name="Schumann P."/>
            <person name="Bunk B."/>
            <person name="Fiebig A."/>
            <person name="Sproer C."/>
            <person name="Klenk H.P."/>
            <person name="Fardeau M.L."/>
            <person name="Spring S."/>
        </authorList>
    </citation>
    <scope>NUCLEOTIDE SEQUENCE [LARGE SCALE GENOMIC DNA]</scope>
    <source>
        <strain evidence="1 2">L21-RPul-D2</strain>
    </source>
</reference>
<keyword evidence="2" id="KW-1185">Reference proteome</keyword>
<dbReference type="EMBL" id="CP006939">
    <property type="protein sequence ID" value="AHC15455.1"/>
    <property type="molecule type" value="Genomic_DNA"/>
</dbReference>
<accession>V5WIK4</accession>
<evidence type="ECO:0000313" key="1">
    <source>
        <dbReference type="EMBL" id="AHC15455.1"/>
    </source>
</evidence>
<sequence length="311" mass="36040">MSDEISIEVDIPKDENGMLGRECLECERYFKLKPGTGLPTDYCHCPYCEYEGSADTFWTPAQLEYAKSVALNNVYEKILRPALDDLTKSFKDLERKTRNSFIQFKVTKDNFASKLPISYYNEEELETQVTCNSCGLEFAVYGVFARCPDCKNLNAFLIFSKSIDTAQKKLDIFLKPDISAEIKEDSFKHIISDCISAFDALGKELRRIRPELFHSRIKNLFQNFYALNETLDGLLQQQHSNFDFVLKMFQVRHLYEHNLGVIDEDFVKKIPGYEKEIGKKYTLTSSEAQHFIVSMLELKSIIENYFDQDNS</sequence>
<dbReference type="eggNOG" id="ENOG502ZARD">
    <property type="taxonomic scope" value="Bacteria"/>
</dbReference>
<dbReference type="RefSeq" id="WP_024268363.1">
    <property type="nucleotide sequence ID" value="NC_023035.1"/>
</dbReference>
<dbReference type="Proteomes" id="UP000018680">
    <property type="component" value="Chromosome"/>
</dbReference>
<dbReference type="OrthoDB" id="244835at2"/>
<dbReference type="HOGENOM" id="CLU_879644_0_0_12"/>
<gene>
    <name evidence="1" type="ORF">L21SP2_2088</name>
</gene>
<dbReference type="AlphaFoldDB" id="V5WIK4"/>
<name>V5WIK4_9SPIO</name>
<dbReference type="KEGG" id="slr:L21SP2_2088"/>